<proteinExistence type="predicted"/>
<dbReference type="Proteomes" id="UP000593564">
    <property type="component" value="Unassembled WGS sequence"/>
</dbReference>
<sequence length="259" mass="29185">MGAKKIPEELLERVKKVCSECFEKDREEDVTENEEVSTGLLCFQASDFALVYKDKNDEADTRSVDHVHRRVSGAPFDDSTLSVGHLPIHELLKKPHCTCLTTLVHQKNIAITKIDPKQGSIEINNVLISHPDLFLETPISIHGVLAPLSSLLGFDRDWETIQSPICESKNSSESTNMVEWTHMVRLLSSNGFVSFAIGLHSVLDGILQDHQGLNSVTIFAPPEFIFVASSWPLLDRIVRFHMVPERFWLSLQSILLSHY</sequence>
<evidence type="ECO:0000313" key="1">
    <source>
        <dbReference type="EMBL" id="KAF5948424.1"/>
    </source>
</evidence>
<keyword evidence="2" id="KW-1185">Reference proteome</keyword>
<evidence type="ECO:0000313" key="2">
    <source>
        <dbReference type="Proteomes" id="UP000593564"/>
    </source>
</evidence>
<gene>
    <name evidence="1" type="ORF">HYC85_014381</name>
</gene>
<comment type="caution">
    <text evidence="1">The sequence shown here is derived from an EMBL/GenBank/DDBJ whole genome shotgun (WGS) entry which is preliminary data.</text>
</comment>
<reference evidence="1 2" key="2">
    <citation type="submission" date="2020-07" db="EMBL/GenBank/DDBJ databases">
        <title>Genome assembly of wild tea tree DASZ reveals pedigree and selection history of tea varieties.</title>
        <authorList>
            <person name="Zhang W."/>
        </authorList>
    </citation>
    <scope>NUCLEOTIDE SEQUENCE [LARGE SCALE GENOMIC DNA]</scope>
    <source>
        <strain evidence="2">cv. G240</strain>
        <tissue evidence="1">Leaf</tissue>
    </source>
</reference>
<evidence type="ECO:0008006" key="3">
    <source>
        <dbReference type="Google" id="ProtNLM"/>
    </source>
</evidence>
<accession>A0A7J7H9A1</accession>
<name>A0A7J7H9A1_CAMSI</name>
<dbReference type="PANTHER" id="PTHR33985">
    <property type="entry name" value="OS02G0491300 PROTEIN-RELATED"/>
    <property type="match status" value="1"/>
</dbReference>
<dbReference type="EMBL" id="JACBKZ010000006">
    <property type="protein sequence ID" value="KAF5948424.1"/>
    <property type="molecule type" value="Genomic_DNA"/>
</dbReference>
<dbReference type="AlphaFoldDB" id="A0A7J7H9A1"/>
<dbReference type="InterPro" id="IPR052806">
    <property type="entry name" value="Fasciclin-like_AGP"/>
</dbReference>
<reference evidence="2" key="1">
    <citation type="journal article" date="2020" name="Nat. Commun.">
        <title>Genome assembly of wild tea tree DASZ reveals pedigree and selection history of tea varieties.</title>
        <authorList>
            <person name="Zhang W."/>
            <person name="Zhang Y."/>
            <person name="Qiu H."/>
            <person name="Guo Y."/>
            <person name="Wan H."/>
            <person name="Zhang X."/>
            <person name="Scossa F."/>
            <person name="Alseekh S."/>
            <person name="Zhang Q."/>
            <person name="Wang P."/>
            <person name="Xu L."/>
            <person name="Schmidt M.H."/>
            <person name="Jia X."/>
            <person name="Li D."/>
            <person name="Zhu A."/>
            <person name="Guo F."/>
            <person name="Chen W."/>
            <person name="Ni D."/>
            <person name="Usadel B."/>
            <person name="Fernie A.R."/>
            <person name="Wen W."/>
        </authorList>
    </citation>
    <scope>NUCLEOTIDE SEQUENCE [LARGE SCALE GENOMIC DNA]</scope>
    <source>
        <strain evidence="2">cv. G240</strain>
    </source>
</reference>
<dbReference type="PANTHER" id="PTHR33985:SF19">
    <property type="entry name" value="FASCICLIN-LIKE ARABINOGALACTAN PROTEIN 21"/>
    <property type="match status" value="1"/>
</dbReference>
<organism evidence="1 2">
    <name type="scientific">Camellia sinensis</name>
    <name type="common">Tea plant</name>
    <name type="synonym">Thea sinensis</name>
    <dbReference type="NCBI Taxonomy" id="4442"/>
    <lineage>
        <taxon>Eukaryota</taxon>
        <taxon>Viridiplantae</taxon>
        <taxon>Streptophyta</taxon>
        <taxon>Embryophyta</taxon>
        <taxon>Tracheophyta</taxon>
        <taxon>Spermatophyta</taxon>
        <taxon>Magnoliopsida</taxon>
        <taxon>eudicotyledons</taxon>
        <taxon>Gunneridae</taxon>
        <taxon>Pentapetalae</taxon>
        <taxon>asterids</taxon>
        <taxon>Ericales</taxon>
        <taxon>Theaceae</taxon>
        <taxon>Camellia</taxon>
    </lineage>
</organism>
<protein>
    <recommendedName>
        <fullName evidence="3">FAS1 domain-containing protein</fullName>
    </recommendedName>
</protein>